<evidence type="ECO:0000259" key="9">
    <source>
        <dbReference type="Pfam" id="PF07687"/>
    </source>
</evidence>
<dbReference type="Gene3D" id="3.40.630.10">
    <property type="entry name" value="Zn peptidases"/>
    <property type="match status" value="1"/>
</dbReference>
<dbReference type="InterPro" id="IPR001261">
    <property type="entry name" value="ArgE/DapE_CS"/>
</dbReference>
<dbReference type="InterPro" id="IPR010161">
    <property type="entry name" value="Peptidase_M20B"/>
</dbReference>
<comment type="similarity">
    <text evidence="2">Belongs to the peptidase M20B family.</text>
</comment>
<keyword evidence="4" id="KW-0479">Metal-binding</keyword>
<feature type="domain" description="Peptidase M20 dimerisation" evidence="9">
    <location>
        <begin position="211"/>
        <end position="302"/>
    </location>
</feature>
<dbReference type="EC" id="3.4.11.4" evidence="8"/>
<gene>
    <name evidence="10" type="ORF">QO002_004789</name>
</gene>
<dbReference type="InterPro" id="IPR036264">
    <property type="entry name" value="Bact_exopeptidase_dim_dom"/>
</dbReference>
<evidence type="ECO:0000313" key="11">
    <source>
        <dbReference type="Proteomes" id="UP001230207"/>
    </source>
</evidence>
<dbReference type="NCBIfam" id="TIGR01882">
    <property type="entry name" value="peptidase-T"/>
    <property type="match status" value="1"/>
</dbReference>
<dbReference type="Pfam" id="PF07687">
    <property type="entry name" value="M20_dimer"/>
    <property type="match status" value="1"/>
</dbReference>
<dbReference type="EMBL" id="JAUSVF010000002">
    <property type="protein sequence ID" value="MDQ0322583.1"/>
    <property type="molecule type" value="Genomic_DNA"/>
</dbReference>
<dbReference type="GO" id="GO:0045148">
    <property type="term" value="F:tripeptide aminopeptidase activity"/>
    <property type="evidence" value="ECO:0007669"/>
    <property type="project" value="UniProtKB-EC"/>
</dbReference>
<evidence type="ECO:0000256" key="8">
    <source>
        <dbReference type="NCBIfam" id="TIGR01882"/>
    </source>
</evidence>
<accession>A0ABU0BX93</accession>
<comment type="cofactor">
    <cofactor evidence="1">
        <name>Zn(2+)</name>
        <dbReference type="ChEBI" id="CHEBI:29105"/>
    </cofactor>
</comment>
<dbReference type="CDD" id="cd03892">
    <property type="entry name" value="M20_peptT"/>
    <property type="match status" value="1"/>
</dbReference>
<dbReference type="PANTHER" id="PTHR42994">
    <property type="entry name" value="PEPTIDASE T"/>
    <property type="match status" value="1"/>
</dbReference>
<evidence type="ECO:0000256" key="2">
    <source>
        <dbReference type="ARBA" id="ARBA00009692"/>
    </source>
</evidence>
<keyword evidence="5 10" id="KW-0378">Hydrolase</keyword>
<dbReference type="InterPro" id="IPR002933">
    <property type="entry name" value="Peptidase_M20"/>
</dbReference>
<dbReference type="NCBIfam" id="NF009920">
    <property type="entry name" value="PRK13381.1"/>
    <property type="match status" value="1"/>
</dbReference>
<evidence type="ECO:0000256" key="1">
    <source>
        <dbReference type="ARBA" id="ARBA00001947"/>
    </source>
</evidence>
<evidence type="ECO:0000256" key="5">
    <source>
        <dbReference type="ARBA" id="ARBA00022801"/>
    </source>
</evidence>
<dbReference type="InterPro" id="IPR011650">
    <property type="entry name" value="Peptidase_M20_dimer"/>
</dbReference>
<dbReference type="PIRSF" id="PIRSF037215">
    <property type="entry name" value="Peptidase_M20B"/>
    <property type="match status" value="1"/>
</dbReference>
<dbReference type="SUPFAM" id="SSF53187">
    <property type="entry name" value="Zn-dependent exopeptidases"/>
    <property type="match status" value="1"/>
</dbReference>
<evidence type="ECO:0000256" key="3">
    <source>
        <dbReference type="ARBA" id="ARBA00022670"/>
    </source>
</evidence>
<sequence length="410" mass="44922">MTQTVVDRFLRYVVIDTQSDAASPTQPSTEKQKNLGRVLVADLLAIGVNDAHLDEHGYVYGTIPSNVDKPVPVICYCSHMDTATDFTGTDVKPQIVKNYDGNDIRLVGNTDLVIRRSEHPALADQIGNDIITTDGTTLLGADDKAGLAEIVTAADYLLSHPEIPHGTIRILFTTDEEIGRGVDKVDIAKLGAAFGYTVDGETAGHIEDESFSADGVEIVIWGVAIHPGFAKGRMENAIKIASRIIDRLPPHMAPETTEGREGFLHPTNLQGTMEKASISHIVRAFDEEGLKQEKEVLRRIVEGVMTEFPGSTFSFTVKEQYRNMKMVLDRNPEIIENALEAIRRAGMTPVRGSIRGGTDGSRLSFMGLPCANVFAGGHAFHSPLEWVSRQDMEKAVTTLVELARVWEERS</sequence>
<keyword evidence="6" id="KW-0862">Zinc</keyword>
<evidence type="ECO:0000313" key="10">
    <source>
        <dbReference type="EMBL" id="MDQ0322583.1"/>
    </source>
</evidence>
<reference evidence="10 11" key="1">
    <citation type="submission" date="2023-07" db="EMBL/GenBank/DDBJ databases">
        <title>Genomic Encyclopedia of Type Strains, Phase IV (KMG-IV): sequencing the most valuable type-strain genomes for metagenomic binning, comparative biology and taxonomic classification.</title>
        <authorList>
            <person name="Goeker M."/>
        </authorList>
    </citation>
    <scope>NUCLEOTIDE SEQUENCE [LARGE SCALE GENOMIC DNA]</scope>
    <source>
        <strain evidence="10 11">DSM 1112</strain>
    </source>
</reference>
<keyword evidence="7" id="KW-0482">Metalloprotease</keyword>
<evidence type="ECO:0000256" key="7">
    <source>
        <dbReference type="ARBA" id="ARBA00023049"/>
    </source>
</evidence>
<keyword evidence="10" id="KW-0031">Aminopeptidase</keyword>
<organism evidence="10 11">
    <name type="scientific">Pararhizobium capsulatum DSM 1112</name>
    <dbReference type="NCBI Taxonomy" id="1121113"/>
    <lineage>
        <taxon>Bacteria</taxon>
        <taxon>Pseudomonadati</taxon>
        <taxon>Pseudomonadota</taxon>
        <taxon>Alphaproteobacteria</taxon>
        <taxon>Hyphomicrobiales</taxon>
        <taxon>Rhizobiaceae</taxon>
        <taxon>Rhizobium/Agrobacterium group</taxon>
        <taxon>Pararhizobium</taxon>
    </lineage>
</organism>
<keyword evidence="3" id="KW-0645">Protease</keyword>
<dbReference type="NCBIfam" id="NF003976">
    <property type="entry name" value="PRK05469.1"/>
    <property type="match status" value="1"/>
</dbReference>
<dbReference type="PROSITE" id="PS00759">
    <property type="entry name" value="ARGE_DAPE_CPG2_2"/>
    <property type="match status" value="1"/>
</dbReference>
<proteinExistence type="inferred from homology"/>
<dbReference type="SUPFAM" id="SSF55031">
    <property type="entry name" value="Bacterial exopeptidase dimerisation domain"/>
    <property type="match status" value="1"/>
</dbReference>
<dbReference type="Pfam" id="PF01546">
    <property type="entry name" value="Peptidase_M20"/>
    <property type="match status" value="1"/>
</dbReference>
<keyword evidence="11" id="KW-1185">Reference proteome</keyword>
<evidence type="ECO:0000256" key="6">
    <source>
        <dbReference type="ARBA" id="ARBA00022833"/>
    </source>
</evidence>
<protein>
    <recommendedName>
        <fullName evidence="8">Peptidase T</fullName>
        <ecNumber evidence="8">3.4.11.4</ecNumber>
    </recommendedName>
</protein>
<evidence type="ECO:0000256" key="4">
    <source>
        <dbReference type="ARBA" id="ARBA00022723"/>
    </source>
</evidence>
<dbReference type="Proteomes" id="UP001230207">
    <property type="component" value="Unassembled WGS sequence"/>
</dbReference>
<dbReference type="PANTHER" id="PTHR42994:SF1">
    <property type="entry name" value="PEPTIDASE T"/>
    <property type="match status" value="1"/>
</dbReference>
<name>A0ABU0BX93_9HYPH</name>
<comment type="caution">
    <text evidence="10">The sequence shown here is derived from an EMBL/GenBank/DDBJ whole genome shotgun (WGS) entry which is preliminary data.</text>
</comment>
<dbReference type="Gene3D" id="3.30.70.360">
    <property type="match status" value="1"/>
</dbReference>
<dbReference type="RefSeq" id="WP_307234334.1">
    <property type="nucleotide sequence ID" value="NZ_JAUSVF010000002.1"/>
</dbReference>